<dbReference type="GeneID" id="76835872"/>
<dbReference type="EMBL" id="CP113361">
    <property type="protein sequence ID" value="WAI01156.1"/>
    <property type="molecule type" value="Genomic_DNA"/>
</dbReference>
<evidence type="ECO:0000256" key="3">
    <source>
        <dbReference type="ARBA" id="ARBA00022777"/>
    </source>
</evidence>
<protein>
    <submittedName>
        <fullName evidence="6">Bifunctional hydroxymethylpyrimidine kinase/phosphomethylpyrimidine kinase</fullName>
        <ecNumber evidence="6">2.7.1.49</ecNumber>
        <ecNumber evidence="6">2.7.4.7</ecNumber>
    </submittedName>
</protein>
<feature type="domain" description="Pyridoxamine kinase/Phosphomethylpyrimidine kinase" evidence="5">
    <location>
        <begin position="16"/>
        <end position="255"/>
    </location>
</feature>
<keyword evidence="2" id="KW-0547">Nucleotide-binding</keyword>
<evidence type="ECO:0000256" key="4">
    <source>
        <dbReference type="ARBA" id="ARBA00022840"/>
    </source>
</evidence>
<dbReference type="Pfam" id="PF08543">
    <property type="entry name" value="Phos_pyr_kin"/>
    <property type="match status" value="1"/>
</dbReference>
<keyword evidence="4" id="KW-0067">ATP-binding</keyword>
<keyword evidence="3 6" id="KW-0418">Kinase</keyword>
<dbReference type="GO" id="GO:0005524">
    <property type="term" value="F:ATP binding"/>
    <property type="evidence" value="ECO:0007669"/>
    <property type="project" value="UniProtKB-KW"/>
</dbReference>
<dbReference type="InterPro" id="IPR013749">
    <property type="entry name" value="PM/HMP-P_kinase-1"/>
</dbReference>
<evidence type="ECO:0000256" key="2">
    <source>
        <dbReference type="ARBA" id="ARBA00022741"/>
    </source>
</evidence>
<dbReference type="PANTHER" id="PTHR20858">
    <property type="entry name" value="PHOSPHOMETHYLPYRIMIDINE KINASE"/>
    <property type="match status" value="1"/>
</dbReference>
<evidence type="ECO:0000259" key="5">
    <source>
        <dbReference type="Pfam" id="PF08543"/>
    </source>
</evidence>
<dbReference type="Gene3D" id="3.40.1190.20">
    <property type="match status" value="1"/>
</dbReference>
<evidence type="ECO:0000313" key="7">
    <source>
        <dbReference type="Proteomes" id="UP001163096"/>
    </source>
</evidence>
<dbReference type="GO" id="GO:0005829">
    <property type="term" value="C:cytosol"/>
    <property type="evidence" value="ECO:0007669"/>
    <property type="project" value="TreeGrafter"/>
</dbReference>
<dbReference type="AlphaFoldDB" id="A0A9X9S3T4"/>
<evidence type="ECO:0000256" key="1">
    <source>
        <dbReference type="ARBA" id="ARBA00022679"/>
    </source>
</evidence>
<dbReference type="EC" id="2.7.4.7" evidence="6"/>
<dbReference type="RefSeq" id="WP_268186373.1">
    <property type="nucleotide sequence ID" value="NZ_CP113361.1"/>
</dbReference>
<organism evidence="6 7">
    <name type="scientific">Methanogenium organophilum</name>
    <dbReference type="NCBI Taxonomy" id="2199"/>
    <lineage>
        <taxon>Archaea</taxon>
        <taxon>Methanobacteriati</taxon>
        <taxon>Methanobacteriota</taxon>
        <taxon>Stenosarchaea group</taxon>
        <taxon>Methanomicrobia</taxon>
        <taxon>Methanomicrobiales</taxon>
        <taxon>Methanomicrobiaceae</taxon>
        <taxon>Methanogenium</taxon>
    </lineage>
</organism>
<name>A0A9X9S3T4_METOG</name>
<dbReference type="InterPro" id="IPR004399">
    <property type="entry name" value="HMP/HMP-P_kinase_dom"/>
</dbReference>
<dbReference type="EC" id="2.7.1.49" evidence="6"/>
<keyword evidence="7" id="KW-1185">Reference proteome</keyword>
<dbReference type="GO" id="GO:0008902">
    <property type="term" value="F:hydroxymethylpyrimidine kinase activity"/>
    <property type="evidence" value="ECO:0007669"/>
    <property type="project" value="UniProtKB-EC"/>
</dbReference>
<dbReference type="KEGG" id="mou:OU421_12180"/>
<accession>A0A9X9S3T4</accession>
<evidence type="ECO:0000313" key="6">
    <source>
        <dbReference type="EMBL" id="WAI01156.1"/>
    </source>
</evidence>
<dbReference type="SUPFAM" id="SSF53613">
    <property type="entry name" value="Ribokinase-like"/>
    <property type="match status" value="1"/>
</dbReference>
<dbReference type="FunFam" id="3.40.1190.20:FF:000003">
    <property type="entry name" value="Phosphomethylpyrimidine kinase ThiD"/>
    <property type="match status" value="1"/>
</dbReference>
<dbReference type="CDD" id="cd01169">
    <property type="entry name" value="HMPP_kinase"/>
    <property type="match status" value="1"/>
</dbReference>
<dbReference type="Proteomes" id="UP001163096">
    <property type="component" value="Chromosome"/>
</dbReference>
<gene>
    <name evidence="6" type="primary">thiD</name>
    <name evidence="6" type="ORF">OU421_12180</name>
</gene>
<dbReference type="GO" id="GO:0009228">
    <property type="term" value="P:thiamine biosynthetic process"/>
    <property type="evidence" value="ECO:0007669"/>
    <property type="project" value="InterPro"/>
</dbReference>
<dbReference type="NCBIfam" id="TIGR00097">
    <property type="entry name" value="HMP-P_kinase"/>
    <property type="match status" value="1"/>
</dbReference>
<keyword evidence="1 6" id="KW-0808">Transferase</keyword>
<dbReference type="InterPro" id="IPR029056">
    <property type="entry name" value="Ribokinase-like"/>
</dbReference>
<sequence length="271" mass="28386">MEGQRVPFACTIAGSDSGGGAGIQADLKTFAALGVWGCTVVTAVTAQNTVDVLASLTVDTHIISRQMEAVFQDFPIRAAKTGMLPDAATIRTVAEHLPPEVSLVVDPVMVATSGRRLASPESLSAVCAHLIPRAALITPNIPELCVLTGRKTITTTDEMIAAGQEILAMGAGAVLMKGGHLTTERSPDVFLSADEQFIIDGPRYPYEVHGSGCSLAAAITAYLVRGEALPDACREGKMFVSCAIRDAVPALSGRRMVNPGSMISDAIPRRK</sequence>
<proteinExistence type="predicted"/>
<dbReference type="PANTHER" id="PTHR20858:SF17">
    <property type="entry name" value="HYDROXYMETHYLPYRIMIDINE_PHOSPHOMETHYLPYRIMIDINE KINASE THI20-RELATED"/>
    <property type="match status" value="1"/>
</dbReference>
<reference evidence="6" key="1">
    <citation type="submission" date="2022-11" db="EMBL/GenBank/DDBJ databases">
        <title>Complete genome sequence of Methanogenium organophilum DSM 3596.</title>
        <authorList>
            <person name="Chen S.-C."/>
            <person name="Lai S.-J."/>
            <person name="You Y.-T."/>
        </authorList>
    </citation>
    <scope>NUCLEOTIDE SEQUENCE</scope>
    <source>
        <strain evidence="6">DSM 3596</strain>
    </source>
</reference>
<dbReference type="GO" id="GO:0008972">
    <property type="term" value="F:phosphomethylpyrimidine kinase activity"/>
    <property type="evidence" value="ECO:0007669"/>
    <property type="project" value="UniProtKB-EC"/>
</dbReference>